<sequence>MRFEGKTAVITGGSSGIGRGTVDLFLREGATVVVGDIDEAEGSAMMSTLGEGFHFKKCDVTQEEQVKALMDHAAEKTGGIDIVFNNAGAGASRNPIDEISGDDWDFAMALLLKSVAMGIRHSAPHLKKRDGGAIINTASVCAFQAGFGPIAYSTAKAGVLHLSKVAAAELAQYKIRVNAICPGFIQTNIFAATVGANKEEAAQINSVLGQAAAGAQPVARPGVPNDIAEAVAYFASDAAGFITGTHLLVDGGLLVGTQASWDPEMPGMLDAILPEHLR</sequence>
<keyword evidence="7" id="KW-1185">Reference proteome</keyword>
<dbReference type="InterPro" id="IPR036291">
    <property type="entry name" value="NAD(P)-bd_dom_sf"/>
</dbReference>
<evidence type="ECO:0000313" key="7">
    <source>
        <dbReference type="Proteomes" id="UP000501600"/>
    </source>
</evidence>
<reference evidence="6 7" key="1">
    <citation type="submission" date="2020-04" db="EMBL/GenBank/DDBJ databases">
        <title>Genome sequence for Sphingorhabdus sp. strain M1.</title>
        <authorList>
            <person name="Park S.-J."/>
        </authorList>
    </citation>
    <scope>NUCLEOTIDE SEQUENCE [LARGE SCALE GENOMIC DNA]</scope>
    <source>
        <strain evidence="6 7">JK6</strain>
    </source>
</reference>
<protein>
    <submittedName>
        <fullName evidence="6">SDR family oxidoreductase</fullName>
    </submittedName>
</protein>
<accession>A0A6H2DLC7</accession>
<dbReference type="KEGG" id="phao:HF685_07790"/>
<dbReference type="SUPFAM" id="SSF51735">
    <property type="entry name" value="NAD(P)-binding Rossmann-fold domains"/>
    <property type="match status" value="1"/>
</dbReference>
<dbReference type="PANTHER" id="PTHR43180">
    <property type="entry name" value="3-OXOACYL-(ACYL-CARRIER-PROTEIN) REDUCTASE (AFU_ORTHOLOGUE AFUA_6G11210)"/>
    <property type="match status" value="1"/>
</dbReference>
<evidence type="ECO:0000256" key="4">
    <source>
        <dbReference type="ARBA" id="ARBA00023098"/>
    </source>
</evidence>
<name>A0A6H2DLC7_9SPHN</name>
<dbReference type="AlphaFoldDB" id="A0A6H2DLC7"/>
<dbReference type="EMBL" id="CP051217">
    <property type="protein sequence ID" value="QJB69190.1"/>
    <property type="molecule type" value="Genomic_DNA"/>
</dbReference>
<dbReference type="PANTHER" id="PTHR43180:SF28">
    <property type="entry name" value="NAD(P)-BINDING ROSSMANN-FOLD SUPERFAMILY PROTEIN"/>
    <property type="match status" value="1"/>
</dbReference>
<dbReference type="PRINTS" id="PR00081">
    <property type="entry name" value="GDHRDH"/>
</dbReference>
<comment type="similarity">
    <text evidence="1">Belongs to the short-chain dehydrogenases/reductases (SDR) family.</text>
</comment>
<keyword evidence="5" id="KW-0753">Steroid metabolism</keyword>
<dbReference type="Gene3D" id="3.40.50.720">
    <property type="entry name" value="NAD(P)-binding Rossmann-like Domain"/>
    <property type="match status" value="1"/>
</dbReference>
<dbReference type="InterPro" id="IPR002347">
    <property type="entry name" value="SDR_fam"/>
</dbReference>
<evidence type="ECO:0000256" key="2">
    <source>
        <dbReference type="ARBA" id="ARBA00023002"/>
    </source>
</evidence>
<evidence type="ECO:0000256" key="5">
    <source>
        <dbReference type="ARBA" id="ARBA00023221"/>
    </source>
</evidence>
<dbReference type="Pfam" id="PF13561">
    <property type="entry name" value="adh_short_C2"/>
    <property type="match status" value="1"/>
</dbReference>
<dbReference type="NCBIfam" id="NF005559">
    <property type="entry name" value="PRK07231.1"/>
    <property type="match status" value="1"/>
</dbReference>
<dbReference type="Proteomes" id="UP000501600">
    <property type="component" value="Chromosome"/>
</dbReference>
<keyword evidence="2" id="KW-0560">Oxidoreductase</keyword>
<dbReference type="PRINTS" id="PR00080">
    <property type="entry name" value="SDRFAMILY"/>
</dbReference>
<evidence type="ECO:0000256" key="3">
    <source>
        <dbReference type="ARBA" id="ARBA00023027"/>
    </source>
</evidence>
<dbReference type="CDD" id="cd05233">
    <property type="entry name" value="SDR_c"/>
    <property type="match status" value="1"/>
</dbReference>
<organism evidence="6 7">
    <name type="scientific">Parasphingorhabdus halotolerans</name>
    <dbReference type="NCBI Taxonomy" id="2725558"/>
    <lineage>
        <taxon>Bacteria</taxon>
        <taxon>Pseudomonadati</taxon>
        <taxon>Pseudomonadota</taxon>
        <taxon>Alphaproteobacteria</taxon>
        <taxon>Sphingomonadales</taxon>
        <taxon>Sphingomonadaceae</taxon>
        <taxon>Parasphingorhabdus</taxon>
    </lineage>
</organism>
<dbReference type="FunFam" id="3.40.50.720:FF:000084">
    <property type="entry name" value="Short-chain dehydrogenase reductase"/>
    <property type="match status" value="1"/>
</dbReference>
<evidence type="ECO:0000256" key="1">
    <source>
        <dbReference type="ARBA" id="ARBA00006484"/>
    </source>
</evidence>
<gene>
    <name evidence="6" type="ORF">HF685_07790</name>
</gene>
<evidence type="ECO:0000313" key="6">
    <source>
        <dbReference type="EMBL" id="QJB69190.1"/>
    </source>
</evidence>
<proteinExistence type="inferred from homology"/>
<keyword evidence="4" id="KW-0443">Lipid metabolism</keyword>
<dbReference type="GO" id="GO:0008202">
    <property type="term" value="P:steroid metabolic process"/>
    <property type="evidence" value="ECO:0007669"/>
    <property type="project" value="UniProtKB-KW"/>
</dbReference>
<dbReference type="RefSeq" id="WP_168819071.1">
    <property type="nucleotide sequence ID" value="NZ_CP051217.1"/>
</dbReference>
<keyword evidence="3" id="KW-0520">NAD</keyword>
<dbReference type="GO" id="GO:0016491">
    <property type="term" value="F:oxidoreductase activity"/>
    <property type="evidence" value="ECO:0007669"/>
    <property type="project" value="UniProtKB-KW"/>
</dbReference>